<keyword evidence="2" id="KW-0479">Metal-binding</keyword>
<dbReference type="PANTHER" id="PTHR13832">
    <property type="entry name" value="PROTEIN PHOSPHATASE 2C"/>
    <property type="match status" value="1"/>
</dbReference>
<organism evidence="8 9">
    <name type="scientific">Thecamonas trahens ATCC 50062</name>
    <dbReference type="NCBI Taxonomy" id="461836"/>
    <lineage>
        <taxon>Eukaryota</taxon>
        <taxon>Apusozoa</taxon>
        <taxon>Apusomonadida</taxon>
        <taxon>Apusomonadidae</taxon>
        <taxon>Thecamonas</taxon>
    </lineage>
</organism>
<feature type="domain" description="PPM-type phosphatase" evidence="7">
    <location>
        <begin position="407"/>
        <end position="650"/>
    </location>
</feature>
<sequence>MPSPSSSAARTRAYRNTTVGSARPRVSPAAPSRARYTASSLRAAAGSGDDSYSRRNGASAEPSGALQATRGVATAPHAHKHRRIVFRAPGADAGAPPQARVGLVDEAGGGDGRPGSVGSKRPGALALARARAATTRGSPRVSSPSTETSARIARLTSEMEALAMSGGEVGSDVEARKPYYGSFESIRFSPRSSSPSPGLASLAGSATTASPYATTRASGVPRSSRPATAGAGGVYSGYAPYSGSHETLPPPSPSPAVSSAVEALRASLRSANANVVPRPAEPRPASAAAASSSRGSWEDRLQLLEDARRKRLLRAKAQAERDDARARARATESWDERRARLLREADAKAAEASRAAGVGGPRARRRVGFEAASVSSGSSSASASGSARSKARPSSASASGRMQTFSEVGVAEHANPKWRRTMEDAHVAVAALGGDPSLSFFGVYDGHGGRGAVDYIEATLHKDVIRELKRIRTDSDEAITRAVHKAYLATDSSMVAAVHDDSGSTVVTALIRVTPHGERKLYVGNAGDARAVLCQESITGYACPTVGGFVSMGRADVARVNGTLAIARALGDHSMKRQVIPDPYQTATTVRADSKFLIVACDGLWDVMEDDQAVRLVYGMDSAQHMAQRLVDEAMRRGTTDNVTVMVVIL</sequence>
<protein>
    <submittedName>
        <fullName evidence="8">Protein phosphatase 2C Ptc1</fullName>
    </submittedName>
</protein>
<keyword evidence="4 5" id="KW-0904">Protein phosphatase</keyword>
<reference evidence="8 9" key="1">
    <citation type="submission" date="2010-05" db="EMBL/GenBank/DDBJ databases">
        <title>The Genome Sequence of Thecamonas trahens ATCC 50062.</title>
        <authorList>
            <consortium name="The Broad Institute Genome Sequencing Platform"/>
            <person name="Russ C."/>
            <person name="Cuomo C."/>
            <person name="Shea T."/>
            <person name="Young S.K."/>
            <person name="Zeng Q."/>
            <person name="Koehrsen M."/>
            <person name="Haas B."/>
            <person name="Borodovsky M."/>
            <person name="Guigo R."/>
            <person name="Alvarado L."/>
            <person name="Berlin A."/>
            <person name="Bochicchio J."/>
            <person name="Borenstein D."/>
            <person name="Chapman S."/>
            <person name="Chen Z."/>
            <person name="Freedman E."/>
            <person name="Gellesch M."/>
            <person name="Goldberg J."/>
            <person name="Griggs A."/>
            <person name="Gujja S."/>
            <person name="Heilman E."/>
            <person name="Heiman D."/>
            <person name="Hepburn T."/>
            <person name="Howarth C."/>
            <person name="Jen D."/>
            <person name="Larson L."/>
            <person name="Mehta T."/>
            <person name="Park D."/>
            <person name="Pearson M."/>
            <person name="Roberts A."/>
            <person name="Saif S."/>
            <person name="Shenoy N."/>
            <person name="Sisk P."/>
            <person name="Stolte C."/>
            <person name="Sykes S."/>
            <person name="Thomson T."/>
            <person name="Walk T."/>
            <person name="White J."/>
            <person name="Yandava C."/>
            <person name="Burger G."/>
            <person name="Gray M.W."/>
            <person name="Holland P.W.H."/>
            <person name="King N."/>
            <person name="Lang F.B.F."/>
            <person name="Roger A.J."/>
            <person name="Ruiz-Trillo I."/>
            <person name="Lander E."/>
            <person name="Nusbaum C."/>
        </authorList>
    </citation>
    <scope>NUCLEOTIDE SEQUENCE [LARGE SCALE GENOMIC DNA]</scope>
    <source>
        <strain evidence="8 9">ATCC 50062</strain>
    </source>
</reference>
<accession>A0A0L0DGT1</accession>
<comment type="similarity">
    <text evidence="1 5">Belongs to the PP2C family.</text>
</comment>
<dbReference type="CDD" id="cd00143">
    <property type="entry name" value="PP2Cc"/>
    <property type="match status" value="1"/>
</dbReference>
<feature type="compositionally biased region" description="Low complexity" evidence="6">
    <location>
        <begin position="185"/>
        <end position="210"/>
    </location>
</feature>
<dbReference type="GeneID" id="25560492"/>
<evidence type="ECO:0000256" key="2">
    <source>
        <dbReference type="ARBA" id="ARBA00022723"/>
    </source>
</evidence>
<evidence type="ECO:0000256" key="3">
    <source>
        <dbReference type="ARBA" id="ARBA00022801"/>
    </source>
</evidence>
<dbReference type="SUPFAM" id="SSF81606">
    <property type="entry name" value="PP2C-like"/>
    <property type="match status" value="1"/>
</dbReference>
<feature type="region of interest" description="Disordered" evidence="6">
    <location>
        <begin position="315"/>
        <end position="334"/>
    </location>
</feature>
<proteinExistence type="inferred from homology"/>
<feature type="compositionally biased region" description="Polar residues" evidence="6">
    <location>
        <begin position="140"/>
        <end position="149"/>
    </location>
</feature>
<dbReference type="InterPro" id="IPR001932">
    <property type="entry name" value="PPM-type_phosphatase-like_dom"/>
</dbReference>
<feature type="compositionally biased region" description="Low complexity" evidence="6">
    <location>
        <begin position="283"/>
        <end position="294"/>
    </location>
</feature>
<dbReference type="AlphaFoldDB" id="A0A0L0DGT1"/>
<dbReference type="InterPro" id="IPR015655">
    <property type="entry name" value="PP2C"/>
</dbReference>
<evidence type="ECO:0000313" key="9">
    <source>
        <dbReference type="Proteomes" id="UP000054408"/>
    </source>
</evidence>
<dbReference type="Proteomes" id="UP000054408">
    <property type="component" value="Unassembled WGS sequence"/>
</dbReference>
<name>A0A0L0DGT1_THETB</name>
<feature type="region of interest" description="Disordered" evidence="6">
    <location>
        <begin position="370"/>
        <end position="410"/>
    </location>
</feature>
<feature type="compositionally biased region" description="Basic and acidic residues" evidence="6">
    <location>
        <begin position="317"/>
        <end position="334"/>
    </location>
</feature>
<dbReference type="OMA" id="APEENDW"/>
<dbReference type="Pfam" id="PF00481">
    <property type="entry name" value="PP2C"/>
    <property type="match status" value="2"/>
</dbReference>
<dbReference type="Gene3D" id="3.60.40.10">
    <property type="entry name" value="PPM-type phosphatase domain"/>
    <property type="match status" value="2"/>
</dbReference>
<feature type="region of interest" description="Disordered" evidence="6">
    <location>
        <begin position="1"/>
        <end position="154"/>
    </location>
</feature>
<gene>
    <name evidence="8" type="ORF">AMSG_00700</name>
</gene>
<feature type="region of interest" description="Disordered" evidence="6">
    <location>
        <begin position="185"/>
        <end position="298"/>
    </location>
</feature>
<dbReference type="PROSITE" id="PS51746">
    <property type="entry name" value="PPM_2"/>
    <property type="match status" value="1"/>
</dbReference>
<dbReference type="EMBL" id="GL349435">
    <property type="protein sequence ID" value="KNC50538.1"/>
    <property type="molecule type" value="Genomic_DNA"/>
</dbReference>
<dbReference type="RefSeq" id="XP_013762430.1">
    <property type="nucleotide sequence ID" value="XM_013906976.1"/>
</dbReference>
<evidence type="ECO:0000256" key="4">
    <source>
        <dbReference type="ARBA" id="ARBA00022912"/>
    </source>
</evidence>
<keyword evidence="9" id="KW-1185">Reference proteome</keyword>
<dbReference type="PANTHER" id="PTHR13832:SF837">
    <property type="entry name" value="PROTEIN PHOSPHATASE 2C-LIKE DOMAIN-CONTAINING PROTEIN 1"/>
    <property type="match status" value="1"/>
</dbReference>
<dbReference type="STRING" id="461836.A0A0L0DGT1"/>
<dbReference type="PROSITE" id="PS01032">
    <property type="entry name" value="PPM_1"/>
    <property type="match status" value="1"/>
</dbReference>
<evidence type="ECO:0000256" key="6">
    <source>
        <dbReference type="SAM" id="MobiDB-lite"/>
    </source>
</evidence>
<dbReference type="OrthoDB" id="10264738at2759"/>
<evidence type="ECO:0000259" key="7">
    <source>
        <dbReference type="PROSITE" id="PS51746"/>
    </source>
</evidence>
<dbReference type="SMART" id="SM00332">
    <property type="entry name" value="PP2Cc"/>
    <property type="match status" value="1"/>
</dbReference>
<evidence type="ECO:0000256" key="5">
    <source>
        <dbReference type="RuleBase" id="RU003465"/>
    </source>
</evidence>
<evidence type="ECO:0000256" key="1">
    <source>
        <dbReference type="ARBA" id="ARBA00006702"/>
    </source>
</evidence>
<dbReference type="InterPro" id="IPR036457">
    <property type="entry name" value="PPM-type-like_dom_sf"/>
</dbReference>
<dbReference type="GO" id="GO:0004722">
    <property type="term" value="F:protein serine/threonine phosphatase activity"/>
    <property type="evidence" value="ECO:0007669"/>
    <property type="project" value="InterPro"/>
</dbReference>
<feature type="compositionally biased region" description="Low complexity" evidence="6">
    <location>
        <begin position="1"/>
        <end position="18"/>
    </location>
</feature>
<feature type="compositionally biased region" description="Low complexity" evidence="6">
    <location>
        <begin position="116"/>
        <end position="136"/>
    </location>
</feature>
<dbReference type="eggNOG" id="KOG0698">
    <property type="taxonomic scope" value="Eukaryota"/>
</dbReference>
<evidence type="ECO:0000313" key="8">
    <source>
        <dbReference type="EMBL" id="KNC50538.1"/>
    </source>
</evidence>
<keyword evidence="3 5" id="KW-0378">Hydrolase</keyword>
<feature type="compositionally biased region" description="Low complexity" evidence="6">
    <location>
        <begin position="371"/>
        <end position="401"/>
    </location>
</feature>
<dbReference type="InterPro" id="IPR000222">
    <property type="entry name" value="PP2C_BS"/>
</dbReference>
<feature type="compositionally biased region" description="Low complexity" evidence="6">
    <location>
        <begin position="88"/>
        <end position="99"/>
    </location>
</feature>
<dbReference type="GO" id="GO:0046872">
    <property type="term" value="F:metal ion binding"/>
    <property type="evidence" value="ECO:0007669"/>
    <property type="project" value="UniProtKB-KW"/>
</dbReference>